<evidence type="ECO:0000256" key="1">
    <source>
        <dbReference type="SAM" id="SignalP"/>
    </source>
</evidence>
<keyword evidence="1" id="KW-0732">Signal</keyword>
<dbReference type="EMBL" id="OC917846">
    <property type="protein sequence ID" value="CAD7648124.1"/>
    <property type="molecule type" value="Genomic_DNA"/>
</dbReference>
<dbReference type="EMBL" id="CAJPVJ010003021">
    <property type="protein sequence ID" value="CAG2167087.1"/>
    <property type="molecule type" value="Genomic_DNA"/>
</dbReference>
<feature type="non-terminal residue" evidence="2">
    <location>
        <position position="154"/>
    </location>
</feature>
<proteinExistence type="predicted"/>
<sequence length="154" mass="17013">MYLCFVLLIASGAFLNVNARVIYQIGFTPFINTTLVDHFEIVCNSDADSAVNISSIQLSAGQWGLEASCNGYQVVTYSSSNYIAVQLNPPLVFSLTFRSYHVSSYTNGDLATYLHGPVTDGPCAGSFFYYRTLYQGLAARYRGIQKKPSQYRGI</sequence>
<gene>
    <name evidence="2" type="ORF">ONB1V03_LOCUS6599</name>
</gene>
<keyword evidence="3" id="KW-1185">Reference proteome</keyword>
<feature type="signal peptide" evidence="1">
    <location>
        <begin position="1"/>
        <end position="19"/>
    </location>
</feature>
<accession>A0A7R9LUG3</accession>
<evidence type="ECO:0000313" key="2">
    <source>
        <dbReference type="EMBL" id="CAD7648124.1"/>
    </source>
</evidence>
<name>A0A7R9LUG3_9ACAR</name>
<protein>
    <submittedName>
        <fullName evidence="2">Uncharacterized protein</fullName>
    </submittedName>
</protein>
<dbReference type="AlphaFoldDB" id="A0A7R9LUG3"/>
<organism evidence="2">
    <name type="scientific">Oppiella nova</name>
    <dbReference type="NCBI Taxonomy" id="334625"/>
    <lineage>
        <taxon>Eukaryota</taxon>
        <taxon>Metazoa</taxon>
        <taxon>Ecdysozoa</taxon>
        <taxon>Arthropoda</taxon>
        <taxon>Chelicerata</taxon>
        <taxon>Arachnida</taxon>
        <taxon>Acari</taxon>
        <taxon>Acariformes</taxon>
        <taxon>Sarcoptiformes</taxon>
        <taxon>Oribatida</taxon>
        <taxon>Brachypylina</taxon>
        <taxon>Oppioidea</taxon>
        <taxon>Oppiidae</taxon>
        <taxon>Oppiella</taxon>
    </lineage>
</organism>
<feature type="chain" id="PRO_5036403558" evidence="1">
    <location>
        <begin position="20"/>
        <end position="154"/>
    </location>
</feature>
<reference evidence="2" key="1">
    <citation type="submission" date="2020-11" db="EMBL/GenBank/DDBJ databases">
        <authorList>
            <person name="Tran Van P."/>
        </authorList>
    </citation>
    <scope>NUCLEOTIDE SEQUENCE</scope>
</reference>
<evidence type="ECO:0000313" key="3">
    <source>
        <dbReference type="Proteomes" id="UP000728032"/>
    </source>
</evidence>
<dbReference type="Proteomes" id="UP000728032">
    <property type="component" value="Unassembled WGS sequence"/>
</dbReference>